<comment type="catalytic activity">
    <reaction evidence="1 10">
        <text>Transfers a segment of a (1-&gt;4)-alpha-D-glucan to a new position in an acceptor, which may be glucose or a (1-&gt;4)-alpha-D-glucan.</text>
        <dbReference type="EC" id="2.4.1.25"/>
    </reaction>
</comment>
<comment type="similarity">
    <text evidence="2 10">Belongs to the disproportionating enzyme family.</text>
</comment>
<dbReference type="Pfam" id="PF02446">
    <property type="entry name" value="Glyco_hydro_77"/>
    <property type="match status" value="1"/>
</dbReference>
<reference evidence="12 13" key="1">
    <citation type="submission" date="2015-12" db="EMBL/GenBank/DDBJ databases">
        <title>Diversity of Burkholderia near neighbor genomes.</title>
        <authorList>
            <person name="Sahl J."/>
            <person name="Wagner D."/>
            <person name="Keim P."/>
        </authorList>
    </citation>
    <scope>NUCLEOTIDE SEQUENCE [LARGE SCALE GENOMIC DNA]</scope>
    <source>
        <strain evidence="12 13">BDU8</strain>
    </source>
</reference>
<dbReference type="Gene3D" id="3.20.20.80">
    <property type="entry name" value="Glycosidases"/>
    <property type="match status" value="1"/>
</dbReference>
<dbReference type="EMBL" id="CP013388">
    <property type="protein sequence ID" value="AOJ08120.1"/>
    <property type="molecule type" value="Genomic_DNA"/>
</dbReference>
<feature type="region of interest" description="Disordered" evidence="11">
    <location>
        <begin position="51"/>
        <end position="77"/>
    </location>
</feature>
<evidence type="ECO:0000256" key="8">
    <source>
        <dbReference type="ARBA" id="ARBA00031423"/>
    </source>
</evidence>
<evidence type="ECO:0000256" key="9">
    <source>
        <dbReference type="ARBA" id="ARBA00031501"/>
    </source>
</evidence>
<dbReference type="NCBIfam" id="TIGR00217">
    <property type="entry name" value="malQ"/>
    <property type="match status" value="1"/>
</dbReference>
<gene>
    <name evidence="12" type="ORF">WS71_05975</name>
</gene>
<dbReference type="EC" id="2.4.1.25" evidence="3 10"/>
<dbReference type="PANTHER" id="PTHR32438">
    <property type="entry name" value="4-ALPHA-GLUCANOTRANSFERASE DPE1, CHLOROPLASTIC/AMYLOPLASTIC"/>
    <property type="match status" value="1"/>
</dbReference>
<dbReference type="PANTHER" id="PTHR32438:SF5">
    <property type="entry name" value="4-ALPHA-GLUCANOTRANSFERASE DPE1, CHLOROPLASTIC_AMYLOPLASTIC"/>
    <property type="match status" value="1"/>
</dbReference>
<evidence type="ECO:0000256" key="4">
    <source>
        <dbReference type="ARBA" id="ARBA00020295"/>
    </source>
</evidence>
<proteinExistence type="inferred from homology"/>
<dbReference type="InterPro" id="IPR003385">
    <property type="entry name" value="Glyco_hydro_77"/>
</dbReference>
<evidence type="ECO:0000256" key="2">
    <source>
        <dbReference type="ARBA" id="ARBA00005684"/>
    </source>
</evidence>
<organism evidence="12 13">
    <name type="scientific">Burkholderia mayonis</name>
    <dbReference type="NCBI Taxonomy" id="1385591"/>
    <lineage>
        <taxon>Bacteria</taxon>
        <taxon>Pseudomonadati</taxon>
        <taxon>Pseudomonadota</taxon>
        <taxon>Betaproteobacteria</taxon>
        <taxon>Burkholderiales</taxon>
        <taxon>Burkholderiaceae</taxon>
        <taxon>Burkholderia</taxon>
        <taxon>pseudomallei group</taxon>
    </lineage>
</organism>
<evidence type="ECO:0000256" key="6">
    <source>
        <dbReference type="ARBA" id="ARBA00022679"/>
    </source>
</evidence>
<evidence type="ECO:0000313" key="13">
    <source>
        <dbReference type="Proteomes" id="UP000067711"/>
    </source>
</evidence>
<dbReference type="RefSeq" id="WP_066483991.1">
    <property type="nucleotide sequence ID" value="NZ_CP013388.1"/>
</dbReference>
<dbReference type="SUPFAM" id="SSF51445">
    <property type="entry name" value="(Trans)glycosidases"/>
    <property type="match status" value="1"/>
</dbReference>
<evidence type="ECO:0000256" key="5">
    <source>
        <dbReference type="ARBA" id="ARBA00022676"/>
    </source>
</evidence>
<dbReference type="Proteomes" id="UP000067711">
    <property type="component" value="Chromosome 2"/>
</dbReference>
<protein>
    <recommendedName>
        <fullName evidence="4 10">4-alpha-glucanotransferase</fullName>
        <ecNumber evidence="3 10">2.4.1.25</ecNumber>
    </recommendedName>
    <alternativeName>
        <fullName evidence="8 10">Amylomaltase</fullName>
    </alternativeName>
    <alternativeName>
        <fullName evidence="9 10">Disproportionating enzyme</fullName>
    </alternativeName>
</protein>
<name>A0A1B4FWS2_9BURK</name>
<keyword evidence="7 10" id="KW-0119">Carbohydrate metabolism</keyword>
<feature type="compositionally biased region" description="Basic and acidic residues" evidence="11">
    <location>
        <begin position="60"/>
        <end position="70"/>
    </location>
</feature>
<evidence type="ECO:0000256" key="10">
    <source>
        <dbReference type="RuleBase" id="RU361207"/>
    </source>
</evidence>
<evidence type="ECO:0000313" key="12">
    <source>
        <dbReference type="EMBL" id="AOJ08120.1"/>
    </source>
</evidence>
<keyword evidence="6 10" id="KW-0808">Transferase</keyword>
<evidence type="ECO:0000256" key="7">
    <source>
        <dbReference type="ARBA" id="ARBA00023277"/>
    </source>
</evidence>
<evidence type="ECO:0000256" key="1">
    <source>
        <dbReference type="ARBA" id="ARBA00000439"/>
    </source>
</evidence>
<keyword evidence="5 10" id="KW-0328">Glycosyltransferase</keyword>
<dbReference type="InterPro" id="IPR017853">
    <property type="entry name" value="GH"/>
</dbReference>
<accession>A0A1B4FWS2</accession>
<dbReference type="GO" id="GO:0004134">
    <property type="term" value="F:4-alpha-glucanotransferase activity"/>
    <property type="evidence" value="ECO:0007669"/>
    <property type="project" value="UniProtKB-EC"/>
</dbReference>
<dbReference type="AlphaFoldDB" id="A0A1B4FWS2"/>
<sequence length="716" mass="75849">MNATTAPRDELAARAARAGIEVDWIDALGVARRVPDETLAALVERVGGRAATAAPPADAADSRGGADHARPAPPLVTADSARPIALPAAVAPRGGAFRIELEMGGVVDGNADAPQKAWISLPGVAAPGYHRLEIGDAQIALAVAPSRCYAIRDAWAERGASPPLFGAIAQLYGLRQAGDGGIGHYGALAALAAVCGRHGAQALGVSPTHALASALPQHFSPYSPSSRRWLNVAYLDPASAWGEAAFRAALEHAGAAERWAALEAAPFVDWPAIVPLKLRVLRALFERAGPCVDGEHDDTDLAGFEVEMGRALDDHARFEALHAHCIATGLGARHRDWPSGWRDGRSADVDAFAQARADDVAFHRFLQWLAHRQLVNAQRAARDAGMRIGLVADLAVGCDPDGSDAWSAPDAMLGGVSIGAPPDAFNRGGQAWGLTTYAPHALRSLGFAPFIALLRAAFAHAGGVRIDHVLGLMRLWVVPDGRPPADGAYLRYPLDDLLRIVALESWRHRAIVIGEDLGTVPAGFSAQLAARGIAGTRVLWFERGRDGAFKSPDAWDADAVATTSTHDLPTVAGWWSERDLEWRMRDTQPDDASRARDSAQRDADRAKLWAALGRAGVTAAGAPPPASVAPPVDAALAFVASTGARLALFPLEDLLGLGEQPNLPGPQGAHPNWRRRLARSVEATFDAPAVKARLRAIVRARLRVARRMRRASPDTR</sequence>
<evidence type="ECO:0000256" key="11">
    <source>
        <dbReference type="SAM" id="MobiDB-lite"/>
    </source>
</evidence>
<dbReference type="GO" id="GO:0005975">
    <property type="term" value="P:carbohydrate metabolic process"/>
    <property type="evidence" value="ECO:0007669"/>
    <property type="project" value="InterPro"/>
</dbReference>
<evidence type="ECO:0000256" key="3">
    <source>
        <dbReference type="ARBA" id="ARBA00012560"/>
    </source>
</evidence>